<dbReference type="GeneID" id="104987592"/>
<dbReference type="AlphaFoldDB" id="A0A6P3H012"/>
<accession>A0A6P3H012</accession>
<feature type="region of interest" description="Disordered" evidence="1">
    <location>
        <begin position="172"/>
        <end position="210"/>
    </location>
</feature>
<reference evidence="3" key="1">
    <citation type="submission" date="2025-08" db="UniProtKB">
        <authorList>
            <consortium name="RefSeq"/>
        </authorList>
    </citation>
    <scope>IDENTIFICATION</scope>
    <source>
        <tissue evidence="3">Blood</tissue>
    </source>
</reference>
<proteinExistence type="predicted"/>
<feature type="non-terminal residue" evidence="3">
    <location>
        <position position="1"/>
    </location>
</feature>
<evidence type="ECO:0000256" key="1">
    <source>
        <dbReference type="SAM" id="MobiDB-lite"/>
    </source>
</evidence>
<dbReference type="PANTHER" id="PTHR46465">
    <property type="entry name" value="LATERAL SIGNALING TARGET PROTEIN 2 HOMOLOG"/>
    <property type="match status" value="1"/>
</dbReference>
<dbReference type="RefSeq" id="XP_010836918.1">
    <property type="nucleotide sequence ID" value="XM_010838616.1"/>
</dbReference>
<evidence type="ECO:0000313" key="2">
    <source>
        <dbReference type="Proteomes" id="UP000515208"/>
    </source>
</evidence>
<keyword evidence="2" id="KW-1185">Reference proteome</keyword>
<gene>
    <name evidence="3" type="primary">LOC104987592</name>
</gene>
<evidence type="ECO:0000313" key="3">
    <source>
        <dbReference type="RefSeq" id="XP_010836918.1"/>
    </source>
</evidence>
<dbReference type="PANTHER" id="PTHR46465:SF3">
    <property type="entry name" value="LATERAL SIGNALING TARGET PROTEIN 2 HOMOLOG"/>
    <property type="match status" value="1"/>
</dbReference>
<dbReference type="InterPro" id="IPR051118">
    <property type="entry name" value="LST-2"/>
</dbReference>
<dbReference type="OrthoDB" id="20035at2759"/>
<protein>
    <submittedName>
        <fullName evidence="3">Lateral signaling target protein 2 homolog</fullName>
    </submittedName>
</protein>
<dbReference type="GO" id="GO:0031901">
    <property type="term" value="C:early endosome membrane"/>
    <property type="evidence" value="ECO:0007669"/>
    <property type="project" value="TreeGrafter"/>
</dbReference>
<dbReference type="KEGG" id="bbis:104987592"/>
<sequence>CLAAGSIIMNRELESMAMRPLAKELTRSLEDVRGALRDQALRDLNTYTEKMRDALRHFDVLFAEFELSYVSAMVPVKSPREYYVQQEVIVLFCETVESGLVVYADGPLNLDRKVEDMSELFRPFHTLLRKISFRAWLPLHFSMKLILWLLFTESPGDDLRSPREQVLALGQWPSDPHTDVLSQDSSRPADRADARPPLVSHRNVSVTERL</sequence>
<organism evidence="2 3">
    <name type="scientific">Bison bison bison</name>
    <name type="common">North American plains bison</name>
    <dbReference type="NCBI Taxonomy" id="43346"/>
    <lineage>
        <taxon>Eukaryota</taxon>
        <taxon>Metazoa</taxon>
        <taxon>Chordata</taxon>
        <taxon>Craniata</taxon>
        <taxon>Vertebrata</taxon>
        <taxon>Euteleostomi</taxon>
        <taxon>Mammalia</taxon>
        <taxon>Eutheria</taxon>
        <taxon>Laurasiatheria</taxon>
        <taxon>Artiodactyla</taxon>
        <taxon>Ruminantia</taxon>
        <taxon>Pecora</taxon>
        <taxon>Bovidae</taxon>
        <taxon>Bovinae</taxon>
        <taxon>Bison</taxon>
    </lineage>
</organism>
<name>A0A6P3H012_BISBB</name>
<dbReference type="Proteomes" id="UP000515208">
    <property type="component" value="Unplaced"/>
</dbReference>